<dbReference type="Proteomes" id="UP000013827">
    <property type="component" value="Unassembled WGS sequence"/>
</dbReference>
<evidence type="ECO:0000313" key="2">
    <source>
        <dbReference type="EnsemblProtists" id="EOD05576"/>
    </source>
</evidence>
<proteinExistence type="predicted"/>
<keyword evidence="1" id="KW-0812">Transmembrane</keyword>
<sequence>MARRSPRLAKKFTESASGEVVGLFTASRSAAPMVSCDQVTLLAGEGIAGDRYATKLGSYSALKFSSREPGTREPGRQLTIISADGIESALERAGLPPTSASFGEFRRNIVVRGITGEQLLMAQGSALRLGSGVVFLEAIFDVSGVSCEVLQGGVVAVGDAVCPEPADSPAHATVRDLGSQPPGYFVRPSKRTAGMLRGASLHMAGTLERVMKDDPDGAVRVEAAYESVGLRFWPASSWDAAAVLRRRRQRRQSLAACAAIAVALAAAGVAAMAVGVIAMKLQGDV</sequence>
<dbReference type="InterPro" id="IPR011037">
    <property type="entry name" value="Pyrv_Knase-like_insert_dom_sf"/>
</dbReference>
<dbReference type="HOGENOM" id="CLU_978071_0_0_1"/>
<dbReference type="RefSeq" id="XP_005758005.1">
    <property type="nucleotide sequence ID" value="XM_005757948.1"/>
</dbReference>
<reference evidence="2" key="2">
    <citation type="submission" date="2024-10" db="UniProtKB">
        <authorList>
            <consortium name="EnsemblProtists"/>
        </authorList>
    </citation>
    <scope>IDENTIFICATION</scope>
</reference>
<evidence type="ECO:0008006" key="4">
    <source>
        <dbReference type="Google" id="ProtNLM"/>
    </source>
</evidence>
<keyword evidence="1" id="KW-1133">Transmembrane helix</keyword>
<dbReference type="PANTHER" id="PTHR36930:SF1">
    <property type="entry name" value="MOSC DOMAIN-CONTAINING PROTEIN"/>
    <property type="match status" value="1"/>
</dbReference>
<dbReference type="AlphaFoldDB" id="A0A0D3I2U1"/>
<dbReference type="InterPro" id="IPR052716">
    <property type="entry name" value="MOSC_domain"/>
</dbReference>
<keyword evidence="3" id="KW-1185">Reference proteome</keyword>
<evidence type="ECO:0000256" key="1">
    <source>
        <dbReference type="SAM" id="Phobius"/>
    </source>
</evidence>
<evidence type="ECO:0000313" key="3">
    <source>
        <dbReference type="Proteomes" id="UP000013827"/>
    </source>
</evidence>
<protein>
    <recommendedName>
        <fullName evidence="4">MOSC domain-containing protein</fullName>
    </recommendedName>
</protein>
<dbReference type="Gene3D" id="2.40.33.20">
    <property type="entry name" value="PK beta-barrel domain-like"/>
    <property type="match status" value="1"/>
</dbReference>
<dbReference type="PANTHER" id="PTHR36930">
    <property type="entry name" value="METAL-SULFUR CLUSTER BIOSYNTHESIS PROTEINS YUAD-RELATED"/>
    <property type="match status" value="1"/>
</dbReference>
<dbReference type="SUPFAM" id="SSF50800">
    <property type="entry name" value="PK beta-barrel domain-like"/>
    <property type="match status" value="1"/>
</dbReference>
<accession>A0A0D3I2U1</accession>
<organism evidence="2 3">
    <name type="scientific">Emiliania huxleyi (strain CCMP1516)</name>
    <dbReference type="NCBI Taxonomy" id="280463"/>
    <lineage>
        <taxon>Eukaryota</taxon>
        <taxon>Haptista</taxon>
        <taxon>Haptophyta</taxon>
        <taxon>Prymnesiophyceae</taxon>
        <taxon>Isochrysidales</taxon>
        <taxon>Noelaerhabdaceae</taxon>
        <taxon>Emiliania</taxon>
    </lineage>
</organism>
<reference evidence="3" key="1">
    <citation type="journal article" date="2013" name="Nature">
        <title>Pan genome of the phytoplankton Emiliania underpins its global distribution.</title>
        <authorList>
            <person name="Read B.A."/>
            <person name="Kegel J."/>
            <person name="Klute M.J."/>
            <person name="Kuo A."/>
            <person name="Lefebvre S.C."/>
            <person name="Maumus F."/>
            <person name="Mayer C."/>
            <person name="Miller J."/>
            <person name="Monier A."/>
            <person name="Salamov A."/>
            <person name="Young J."/>
            <person name="Aguilar M."/>
            <person name="Claverie J.M."/>
            <person name="Frickenhaus S."/>
            <person name="Gonzalez K."/>
            <person name="Herman E.K."/>
            <person name="Lin Y.C."/>
            <person name="Napier J."/>
            <person name="Ogata H."/>
            <person name="Sarno A.F."/>
            <person name="Shmutz J."/>
            <person name="Schroeder D."/>
            <person name="de Vargas C."/>
            <person name="Verret F."/>
            <person name="von Dassow P."/>
            <person name="Valentin K."/>
            <person name="Van de Peer Y."/>
            <person name="Wheeler G."/>
            <person name="Dacks J.B."/>
            <person name="Delwiche C.F."/>
            <person name="Dyhrman S.T."/>
            <person name="Glockner G."/>
            <person name="John U."/>
            <person name="Richards T."/>
            <person name="Worden A.Z."/>
            <person name="Zhang X."/>
            <person name="Grigoriev I.V."/>
            <person name="Allen A.E."/>
            <person name="Bidle K."/>
            <person name="Borodovsky M."/>
            <person name="Bowler C."/>
            <person name="Brownlee C."/>
            <person name="Cock J.M."/>
            <person name="Elias M."/>
            <person name="Gladyshev V.N."/>
            <person name="Groth M."/>
            <person name="Guda C."/>
            <person name="Hadaegh A."/>
            <person name="Iglesias-Rodriguez M.D."/>
            <person name="Jenkins J."/>
            <person name="Jones B.M."/>
            <person name="Lawson T."/>
            <person name="Leese F."/>
            <person name="Lindquist E."/>
            <person name="Lobanov A."/>
            <person name="Lomsadze A."/>
            <person name="Malik S.B."/>
            <person name="Marsh M.E."/>
            <person name="Mackinder L."/>
            <person name="Mock T."/>
            <person name="Mueller-Roeber B."/>
            <person name="Pagarete A."/>
            <person name="Parker M."/>
            <person name="Probert I."/>
            <person name="Quesneville H."/>
            <person name="Raines C."/>
            <person name="Rensing S.A."/>
            <person name="Riano-Pachon D.M."/>
            <person name="Richier S."/>
            <person name="Rokitta S."/>
            <person name="Shiraiwa Y."/>
            <person name="Soanes D.M."/>
            <person name="van der Giezen M."/>
            <person name="Wahlund T.M."/>
            <person name="Williams B."/>
            <person name="Wilson W."/>
            <person name="Wolfe G."/>
            <person name="Wurch L.L."/>
        </authorList>
    </citation>
    <scope>NUCLEOTIDE SEQUENCE</scope>
</reference>
<dbReference type="KEGG" id="ehx:EMIHUDRAFT_219996"/>
<feature type="transmembrane region" description="Helical" evidence="1">
    <location>
        <begin position="254"/>
        <end position="279"/>
    </location>
</feature>
<dbReference type="GeneID" id="17251714"/>
<dbReference type="PaxDb" id="2903-EOD05576"/>
<name>A0A0D3I2U1_EMIH1</name>
<keyword evidence="1" id="KW-0472">Membrane</keyword>
<dbReference type="EnsemblProtists" id="EOD05576">
    <property type="protein sequence ID" value="EOD05576"/>
    <property type="gene ID" value="EMIHUDRAFT_219996"/>
</dbReference>